<dbReference type="Proteomes" id="UP001165065">
    <property type="component" value="Unassembled WGS sequence"/>
</dbReference>
<proteinExistence type="predicted"/>
<dbReference type="AlphaFoldDB" id="A0A9W7FXD2"/>
<keyword evidence="3" id="KW-1185">Reference proteome</keyword>
<dbReference type="InterPro" id="IPR029063">
    <property type="entry name" value="SAM-dependent_MTases_sf"/>
</dbReference>
<dbReference type="EMBL" id="BRYA01000535">
    <property type="protein sequence ID" value="GMI21812.1"/>
    <property type="molecule type" value="Genomic_DNA"/>
</dbReference>
<protein>
    <submittedName>
        <fullName evidence="2">Uncharacterized protein</fullName>
    </submittedName>
</protein>
<dbReference type="PANTHER" id="PTHR14614:SF10">
    <property type="entry name" value="PROTEIN N-TERMINAL AND LYSINE N-METHYLTRANSFERASE EFM7"/>
    <property type="match status" value="1"/>
</dbReference>
<comment type="caution">
    <text evidence="2">The sequence shown here is derived from an EMBL/GenBank/DDBJ whole genome shotgun (WGS) entry which is preliminary data.</text>
</comment>
<dbReference type="SUPFAM" id="SSF53335">
    <property type="entry name" value="S-adenosyl-L-methionine-dependent methyltransferases"/>
    <property type="match status" value="1"/>
</dbReference>
<dbReference type="PANTHER" id="PTHR14614">
    <property type="entry name" value="HEPATOCELLULAR CARCINOMA-ASSOCIATED ANTIGEN"/>
    <property type="match status" value="1"/>
</dbReference>
<dbReference type="InterPro" id="IPR019410">
    <property type="entry name" value="Methyltransf_16"/>
</dbReference>
<dbReference type="OrthoDB" id="413520at2759"/>
<sequence>MGGTKEKTEGGIMRSLFHTSDSDSESDYDENVQVSRHVEMIKDKDGEFEVVYHLDWGAPGHGDALWNSCRVIASLIMNGSSYLPSSPPSSALEFGAGAALPSMCLMKRGCPCVISTDQPGSDSTFTAISLSASTNASNWGVTNTVKPLPLKWGGSVESVMEVSGGRVDILIASDCIYDPNYHVDLLDSASELISPEGTFIVGYSLHNNVPPASVEAFFELARGLGWRITGEIVERFERQNAAPWDESSTRGDVYVKFLVRGDEVDYR</sequence>
<dbReference type="Gene3D" id="3.40.50.150">
    <property type="entry name" value="Vaccinia Virus protein VP39"/>
    <property type="match status" value="1"/>
</dbReference>
<dbReference type="Pfam" id="PF10294">
    <property type="entry name" value="Methyltransf_16"/>
    <property type="match status" value="1"/>
</dbReference>
<evidence type="ECO:0000256" key="1">
    <source>
        <dbReference type="SAM" id="MobiDB-lite"/>
    </source>
</evidence>
<name>A0A9W7FXD2_9STRA</name>
<reference evidence="3" key="1">
    <citation type="journal article" date="2023" name="Commun. Biol.">
        <title>Genome analysis of Parmales, the sister group of diatoms, reveals the evolutionary specialization of diatoms from phago-mixotrophs to photoautotrophs.</title>
        <authorList>
            <person name="Ban H."/>
            <person name="Sato S."/>
            <person name="Yoshikawa S."/>
            <person name="Yamada K."/>
            <person name="Nakamura Y."/>
            <person name="Ichinomiya M."/>
            <person name="Sato N."/>
            <person name="Blanc-Mathieu R."/>
            <person name="Endo H."/>
            <person name="Kuwata A."/>
            <person name="Ogata H."/>
        </authorList>
    </citation>
    <scope>NUCLEOTIDE SEQUENCE [LARGE SCALE GENOMIC DNA]</scope>
</reference>
<feature type="region of interest" description="Disordered" evidence="1">
    <location>
        <begin position="1"/>
        <end position="29"/>
    </location>
</feature>
<evidence type="ECO:0000313" key="3">
    <source>
        <dbReference type="Proteomes" id="UP001165065"/>
    </source>
</evidence>
<dbReference type="GO" id="GO:0005737">
    <property type="term" value="C:cytoplasm"/>
    <property type="evidence" value="ECO:0007669"/>
    <property type="project" value="TreeGrafter"/>
</dbReference>
<accession>A0A9W7FXD2</accession>
<evidence type="ECO:0000313" key="2">
    <source>
        <dbReference type="EMBL" id="GMI21812.1"/>
    </source>
</evidence>
<gene>
    <name evidence="2" type="ORF">TrCOL_g7211</name>
</gene>
<organism evidence="2 3">
    <name type="scientific">Triparma columacea</name>
    <dbReference type="NCBI Taxonomy" id="722753"/>
    <lineage>
        <taxon>Eukaryota</taxon>
        <taxon>Sar</taxon>
        <taxon>Stramenopiles</taxon>
        <taxon>Ochrophyta</taxon>
        <taxon>Bolidophyceae</taxon>
        <taxon>Parmales</taxon>
        <taxon>Triparmaceae</taxon>
        <taxon>Triparma</taxon>
    </lineage>
</organism>